<accession>A0A9X2RKN1</accession>
<evidence type="ECO:0000256" key="1">
    <source>
        <dbReference type="ARBA" id="ARBA00005709"/>
    </source>
</evidence>
<dbReference type="PANTHER" id="PTHR42792:SF2">
    <property type="entry name" value="FLAGELLIN"/>
    <property type="match status" value="1"/>
</dbReference>
<dbReference type="GO" id="GO:0005576">
    <property type="term" value="C:extracellular region"/>
    <property type="evidence" value="ECO:0007669"/>
    <property type="project" value="UniProtKB-SubCell"/>
</dbReference>
<dbReference type="EMBL" id="JANIBC010000010">
    <property type="protein sequence ID" value="MCQ8185958.1"/>
    <property type="molecule type" value="Genomic_DNA"/>
</dbReference>
<keyword evidence="6" id="KW-0282">Flagellum</keyword>
<gene>
    <name evidence="6" type="ORF">NOG11_11215</name>
</gene>
<keyword evidence="3" id="KW-0964">Secreted</keyword>
<reference evidence="6" key="1">
    <citation type="submission" date="2022-07" db="EMBL/GenBank/DDBJ databases">
        <title>Parvularcula maris sp. nov., an algicidal bacterium isolated from seawater.</title>
        <authorList>
            <person name="Li F."/>
        </authorList>
    </citation>
    <scope>NUCLEOTIDE SEQUENCE</scope>
    <source>
        <strain evidence="6">BGMRC 0090</strain>
    </source>
</reference>
<comment type="subcellular location">
    <subcellularLocation>
        <location evidence="3">Secreted</location>
    </subcellularLocation>
    <subcellularLocation>
        <location evidence="3">Bacterial flagellum</location>
    </subcellularLocation>
</comment>
<comment type="function">
    <text evidence="3">Flagellin is the subunit protein which polymerizes to form the filaments of bacterial flagella.</text>
</comment>
<dbReference type="InterPro" id="IPR001492">
    <property type="entry name" value="Flagellin"/>
</dbReference>
<dbReference type="InterPro" id="IPR046358">
    <property type="entry name" value="Flagellin_C"/>
</dbReference>
<comment type="caution">
    <text evidence="6">The sequence shown here is derived from an EMBL/GenBank/DDBJ whole genome shotgun (WGS) entry which is preliminary data.</text>
</comment>
<evidence type="ECO:0000313" key="7">
    <source>
        <dbReference type="Proteomes" id="UP001142610"/>
    </source>
</evidence>
<name>A0A9X2RKN1_9PROT</name>
<dbReference type="GO" id="GO:0009288">
    <property type="term" value="C:bacterial-type flagellum"/>
    <property type="evidence" value="ECO:0007669"/>
    <property type="project" value="UniProtKB-SubCell"/>
</dbReference>
<dbReference type="RefSeq" id="WP_256619855.1">
    <property type="nucleotide sequence ID" value="NZ_JANIBC010000010.1"/>
</dbReference>
<sequence>MVSLITNAAAQTALQQLRAVDRAGETVRAEISTGLKVRQAGDNPAFFLVSQQVRGDIAVQSGLAENLTMLEGAIKAAEAGLREINRLTLQFADLIPVAQTGIAVAEMEVLFEDLLDQVRDTVEAAEFQGTNLLTQVGSTSSIIGLNRTDGGFKAQTLTMQGGDFLRDSFFDGLVELDGEFVVRANNYSSIHSAVGRADGLVNEWEELPDGRLIWRDDGVGGGGGADSPSNRTDLYRRAVDAENFAPRIDFRLRVTTPGTYYVNVRGEGQGGAADSIHVGFDGNVLTGTGGVKLPTNSEGWGTNDTLSGARVAINIPTAGIYTLNIWGREDGSIIEGVQFIKDDASIPSSATALPPPTPISGSDIPYYTDPAKGEERRGRAGVVELLSLLNPTALQLVPEGAFEILDAVRARVNNYQSVIGSYAGTISRQRSYLGNVTDLMEQGVAALIEADLAEASSRLQAVQVQEQLATQSLTQANQRPSVLLSLFR</sequence>
<organism evidence="6 7">
    <name type="scientific">Parvularcula maris</name>
    <dbReference type="NCBI Taxonomy" id="2965077"/>
    <lineage>
        <taxon>Bacteria</taxon>
        <taxon>Pseudomonadati</taxon>
        <taxon>Pseudomonadota</taxon>
        <taxon>Alphaproteobacteria</taxon>
        <taxon>Parvularculales</taxon>
        <taxon>Parvularculaceae</taxon>
        <taxon>Parvularcula</taxon>
    </lineage>
</organism>
<dbReference type="GO" id="GO:0005198">
    <property type="term" value="F:structural molecule activity"/>
    <property type="evidence" value="ECO:0007669"/>
    <property type="project" value="UniProtKB-UniRule"/>
</dbReference>
<proteinExistence type="inferred from homology"/>
<comment type="similarity">
    <text evidence="1 3">Belongs to the bacterial flagellin family.</text>
</comment>
<dbReference type="Pfam" id="PF00700">
    <property type="entry name" value="Flagellin_C"/>
    <property type="match status" value="1"/>
</dbReference>
<keyword evidence="6" id="KW-0969">Cilium</keyword>
<keyword evidence="6" id="KW-0966">Cell projection</keyword>
<dbReference type="Gene3D" id="1.20.1330.10">
    <property type="entry name" value="f41 fragment of flagellin, N-terminal domain"/>
    <property type="match status" value="1"/>
</dbReference>
<keyword evidence="2 3" id="KW-0975">Bacterial flagellum</keyword>
<evidence type="ECO:0000259" key="4">
    <source>
        <dbReference type="Pfam" id="PF00669"/>
    </source>
</evidence>
<dbReference type="PANTHER" id="PTHR42792">
    <property type="entry name" value="FLAGELLIN"/>
    <property type="match status" value="1"/>
</dbReference>
<dbReference type="SUPFAM" id="SSF64518">
    <property type="entry name" value="Phase 1 flagellin"/>
    <property type="match status" value="1"/>
</dbReference>
<feature type="domain" description="Flagellin N-terminal" evidence="4">
    <location>
        <begin position="6"/>
        <end position="135"/>
    </location>
</feature>
<dbReference type="Gene3D" id="2.60.120.1620">
    <property type="match status" value="1"/>
</dbReference>
<dbReference type="Proteomes" id="UP001142610">
    <property type="component" value="Unassembled WGS sequence"/>
</dbReference>
<dbReference type="AlphaFoldDB" id="A0A9X2RKN1"/>
<dbReference type="InterPro" id="IPR001029">
    <property type="entry name" value="Flagellin_N"/>
</dbReference>
<evidence type="ECO:0000313" key="6">
    <source>
        <dbReference type="EMBL" id="MCQ8185958.1"/>
    </source>
</evidence>
<evidence type="ECO:0000256" key="2">
    <source>
        <dbReference type="ARBA" id="ARBA00023143"/>
    </source>
</evidence>
<dbReference type="Pfam" id="PF00669">
    <property type="entry name" value="Flagellin_N"/>
    <property type="match status" value="1"/>
</dbReference>
<evidence type="ECO:0000259" key="5">
    <source>
        <dbReference type="Pfam" id="PF00700"/>
    </source>
</evidence>
<protein>
    <recommendedName>
        <fullName evidence="3">Flagellin</fullName>
    </recommendedName>
</protein>
<evidence type="ECO:0000256" key="3">
    <source>
        <dbReference type="RuleBase" id="RU362073"/>
    </source>
</evidence>
<keyword evidence="7" id="KW-1185">Reference proteome</keyword>
<feature type="domain" description="Flagellin C-terminal" evidence="5">
    <location>
        <begin position="404"/>
        <end position="487"/>
    </location>
</feature>